<accession>A0ABU7BY39</accession>
<organism evidence="2 3">
    <name type="scientific">Ataeniobius toweri</name>
    <dbReference type="NCBI Taxonomy" id="208326"/>
    <lineage>
        <taxon>Eukaryota</taxon>
        <taxon>Metazoa</taxon>
        <taxon>Chordata</taxon>
        <taxon>Craniata</taxon>
        <taxon>Vertebrata</taxon>
        <taxon>Euteleostomi</taxon>
        <taxon>Actinopterygii</taxon>
        <taxon>Neopterygii</taxon>
        <taxon>Teleostei</taxon>
        <taxon>Neoteleostei</taxon>
        <taxon>Acanthomorphata</taxon>
        <taxon>Ovalentaria</taxon>
        <taxon>Atherinomorphae</taxon>
        <taxon>Cyprinodontiformes</taxon>
        <taxon>Goodeidae</taxon>
        <taxon>Ataeniobius</taxon>
    </lineage>
</organism>
<feature type="non-terminal residue" evidence="2">
    <location>
        <position position="253"/>
    </location>
</feature>
<gene>
    <name evidence="2" type="ORF">ATANTOWER_011634</name>
</gene>
<dbReference type="Gene3D" id="2.60.40.10">
    <property type="entry name" value="Immunoglobulins"/>
    <property type="match status" value="1"/>
</dbReference>
<dbReference type="InterPro" id="IPR036238">
    <property type="entry name" value="Transglutaminase_C_sf"/>
</dbReference>
<dbReference type="PANTHER" id="PTHR11412:SF81">
    <property type="entry name" value="COMPLEMENT C3"/>
    <property type="match status" value="1"/>
</dbReference>
<evidence type="ECO:0000313" key="3">
    <source>
        <dbReference type="Proteomes" id="UP001345963"/>
    </source>
</evidence>
<evidence type="ECO:0000259" key="1">
    <source>
        <dbReference type="SMART" id="SM01360"/>
    </source>
</evidence>
<protein>
    <recommendedName>
        <fullName evidence="1">Alpha-2-macroglobulin domain-containing protein</fullName>
    </recommendedName>
</protein>
<dbReference type="SMART" id="SM01360">
    <property type="entry name" value="A2M"/>
    <property type="match status" value="1"/>
</dbReference>
<evidence type="ECO:0000313" key="2">
    <source>
        <dbReference type="EMBL" id="MED6255582.1"/>
    </source>
</evidence>
<dbReference type="PANTHER" id="PTHR11412">
    <property type="entry name" value="MACROGLOBULIN / COMPLEMENT"/>
    <property type="match status" value="1"/>
</dbReference>
<feature type="domain" description="Alpha-2-macroglobulin" evidence="1">
    <location>
        <begin position="2"/>
        <end position="76"/>
    </location>
</feature>
<dbReference type="Pfam" id="PF00207">
    <property type="entry name" value="A2M"/>
    <property type="match status" value="1"/>
</dbReference>
<dbReference type="SUPFAM" id="SSF49309">
    <property type="entry name" value="Transglutaminase, two C-terminal domains"/>
    <property type="match status" value="1"/>
</dbReference>
<dbReference type="InterPro" id="IPR050473">
    <property type="entry name" value="A2M/Complement_sys"/>
</dbReference>
<dbReference type="EMBL" id="JAHUTI010071356">
    <property type="protein sequence ID" value="MED6255582.1"/>
    <property type="molecule type" value="Genomic_DNA"/>
</dbReference>
<dbReference type="InterPro" id="IPR001599">
    <property type="entry name" value="Macroglobln_a2"/>
</dbReference>
<sequence length="253" mass="27189">MIAYRCDGQVKGTEGMEVAILANAGICVSETIEIKATKDFVIDLRLPYSAVQGEQLEIKAILHNSIDEHIDVALDLMKGKDLCSPAHKQMVKVGPLATRSVPFIIMPMKTGELPIGVKAAVRDSISSDGVLKNLRVLPQGKLVKSTKVVKINPTYKGGTQVVTINSEILPSAVNTPVETIVILTGGALSSPALDNTISENLTVGVFVEPSGSGESTIIMLSLPVVATMYLDNNNHWENVGFEKRKEALQKIEN</sequence>
<comment type="caution">
    <text evidence="2">The sequence shown here is derived from an EMBL/GenBank/DDBJ whole genome shotgun (WGS) entry which is preliminary data.</text>
</comment>
<dbReference type="Proteomes" id="UP001345963">
    <property type="component" value="Unassembled WGS sequence"/>
</dbReference>
<proteinExistence type="predicted"/>
<keyword evidence="3" id="KW-1185">Reference proteome</keyword>
<dbReference type="InterPro" id="IPR013783">
    <property type="entry name" value="Ig-like_fold"/>
</dbReference>
<reference evidence="2 3" key="1">
    <citation type="submission" date="2021-07" db="EMBL/GenBank/DDBJ databases">
        <authorList>
            <person name="Palmer J.M."/>
        </authorList>
    </citation>
    <scope>NUCLEOTIDE SEQUENCE [LARGE SCALE GENOMIC DNA]</scope>
    <source>
        <strain evidence="2 3">AT_MEX2019</strain>
        <tissue evidence="2">Muscle</tissue>
    </source>
</reference>
<name>A0ABU7BY39_9TELE</name>